<name>A0A9D3U938_9ROSI</name>
<gene>
    <name evidence="2" type="ORF">J1N35_044289</name>
</gene>
<proteinExistence type="predicted"/>
<evidence type="ECO:0000256" key="1">
    <source>
        <dbReference type="SAM" id="MobiDB-lite"/>
    </source>
</evidence>
<dbReference type="OrthoDB" id="1939491at2759"/>
<reference evidence="2 3" key="1">
    <citation type="journal article" date="2021" name="Plant Biotechnol. J.">
        <title>Multi-omics assisted identification of the key and species-specific regulatory components of drought-tolerant mechanisms in Gossypium stocksii.</title>
        <authorList>
            <person name="Yu D."/>
            <person name="Ke L."/>
            <person name="Zhang D."/>
            <person name="Wu Y."/>
            <person name="Sun Y."/>
            <person name="Mei J."/>
            <person name="Sun J."/>
            <person name="Sun Y."/>
        </authorList>
    </citation>
    <scope>NUCLEOTIDE SEQUENCE [LARGE SCALE GENOMIC DNA]</scope>
    <source>
        <strain evidence="3">cv. E1</strain>
        <tissue evidence="2">Leaf</tissue>
    </source>
</reference>
<feature type="region of interest" description="Disordered" evidence="1">
    <location>
        <begin position="37"/>
        <end position="84"/>
    </location>
</feature>
<dbReference type="EMBL" id="JAIQCV010000013">
    <property type="protein sequence ID" value="KAH1032115.1"/>
    <property type="molecule type" value="Genomic_DNA"/>
</dbReference>
<accession>A0A9D3U938</accession>
<dbReference type="AlphaFoldDB" id="A0A9D3U938"/>
<keyword evidence="3" id="KW-1185">Reference proteome</keyword>
<comment type="caution">
    <text evidence="2">The sequence shown here is derived from an EMBL/GenBank/DDBJ whole genome shotgun (WGS) entry which is preliminary data.</text>
</comment>
<sequence length="230" mass="26182">MDRLKLLAKKELQHQGVQELSKVMVVAESLFELVPRRNKFKSSKPKETGNSQGDEEGSFENSNDNSGNGNPRMESGSPIVNQRGHLSKLRELKRIKKKSVDYFLCCGLHRMWDCPELSKISTTNKEKAEPVESKVLKHGSMILSSTKVKRDRKQKGLIESTKKIKIVNSKEVPTVGVAQRVELHISQWKGKEDFEVIHLDDYNFVIGLKFHDKINTLLVPFSNCMCIMDT</sequence>
<organism evidence="2 3">
    <name type="scientific">Gossypium stocksii</name>
    <dbReference type="NCBI Taxonomy" id="47602"/>
    <lineage>
        <taxon>Eukaryota</taxon>
        <taxon>Viridiplantae</taxon>
        <taxon>Streptophyta</taxon>
        <taxon>Embryophyta</taxon>
        <taxon>Tracheophyta</taxon>
        <taxon>Spermatophyta</taxon>
        <taxon>Magnoliopsida</taxon>
        <taxon>eudicotyledons</taxon>
        <taxon>Gunneridae</taxon>
        <taxon>Pentapetalae</taxon>
        <taxon>rosids</taxon>
        <taxon>malvids</taxon>
        <taxon>Malvales</taxon>
        <taxon>Malvaceae</taxon>
        <taxon>Malvoideae</taxon>
        <taxon>Gossypium</taxon>
    </lineage>
</organism>
<feature type="compositionally biased region" description="Polar residues" evidence="1">
    <location>
        <begin position="59"/>
        <end position="69"/>
    </location>
</feature>
<evidence type="ECO:0000313" key="3">
    <source>
        <dbReference type="Proteomes" id="UP000828251"/>
    </source>
</evidence>
<protein>
    <submittedName>
        <fullName evidence="2">Uncharacterized protein</fullName>
    </submittedName>
</protein>
<evidence type="ECO:0000313" key="2">
    <source>
        <dbReference type="EMBL" id="KAH1032115.1"/>
    </source>
</evidence>
<dbReference type="Proteomes" id="UP000828251">
    <property type="component" value="Unassembled WGS sequence"/>
</dbReference>